<name>A0A0R0E338_9GAMM</name>
<evidence type="ECO:0000256" key="1">
    <source>
        <dbReference type="SAM" id="Phobius"/>
    </source>
</evidence>
<organism evidence="2 3">
    <name type="scientific">Stenotrophomonas daejeonensis</name>
    <dbReference type="NCBI Taxonomy" id="659018"/>
    <lineage>
        <taxon>Bacteria</taxon>
        <taxon>Pseudomonadati</taxon>
        <taxon>Pseudomonadota</taxon>
        <taxon>Gammaproteobacteria</taxon>
        <taxon>Lysobacterales</taxon>
        <taxon>Lysobacteraceae</taxon>
        <taxon>Stenotrophomonas</taxon>
    </lineage>
</organism>
<comment type="caution">
    <text evidence="2">The sequence shown here is derived from an EMBL/GenBank/DDBJ whole genome shotgun (WGS) entry which is preliminary data.</text>
</comment>
<protein>
    <recommendedName>
        <fullName evidence="4">Transmembrane protein</fullName>
    </recommendedName>
</protein>
<dbReference type="OrthoDB" id="8562850at2"/>
<evidence type="ECO:0000313" key="3">
    <source>
        <dbReference type="Proteomes" id="UP000050940"/>
    </source>
</evidence>
<keyword evidence="1" id="KW-0472">Membrane</keyword>
<dbReference type="STRING" id="659018.ABB34_08980"/>
<evidence type="ECO:0000313" key="2">
    <source>
        <dbReference type="EMBL" id="KRG84586.1"/>
    </source>
</evidence>
<feature type="transmembrane region" description="Helical" evidence="1">
    <location>
        <begin position="107"/>
        <end position="126"/>
    </location>
</feature>
<dbReference type="AlphaFoldDB" id="A0A0R0E338"/>
<sequence>MSDNPITGEVSNSKLAAVFPMPASARAAAVELVEQLGFQPAQVKVITADTRDVDIKLEPEGGGIWRTIVLAHLKLCLLGAVVGGLVFAAMMWAGVPYVESSPWAAGGWWVLYGAIGGLFLGGLVALRPDHDRYIQAVRKAIAAGGGAVVVHALSTAQQQEAAGFLAGRGADVTRTL</sequence>
<proteinExistence type="predicted"/>
<dbReference type="RefSeq" id="WP_057640975.1">
    <property type="nucleotide sequence ID" value="NZ_LDJP01000051.1"/>
</dbReference>
<dbReference type="Proteomes" id="UP000050940">
    <property type="component" value="Unassembled WGS sequence"/>
</dbReference>
<feature type="transmembrane region" description="Helical" evidence="1">
    <location>
        <begin position="75"/>
        <end position="95"/>
    </location>
</feature>
<accession>A0A0R0E338</accession>
<dbReference type="PATRIC" id="fig|659018.3.peg.1814"/>
<keyword evidence="1" id="KW-0812">Transmembrane</keyword>
<gene>
    <name evidence="2" type="ORF">ABB34_08980</name>
</gene>
<reference evidence="2 3" key="1">
    <citation type="submission" date="2015-05" db="EMBL/GenBank/DDBJ databases">
        <title>Genome sequencing and analysis of members of genus Stenotrophomonas.</title>
        <authorList>
            <person name="Patil P.P."/>
            <person name="Midha S."/>
            <person name="Patil P.B."/>
        </authorList>
    </citation>
    <scope>NUCLEOTIDE SEQUENCE [LARGE SCALE GENOMIC DNA]</scope>
    <source>
        <strain evidence="2 3">JCM 16244</strain>
    </source>
</reference>
<keyword evidence="1" id="KW-1133">Transmembrane helix</keyword>
<evidence type="ECO:0008006" key="4">
    <source>
        <dbReference type="Google" id="ProtNLM"/>
    </source>
</evidence>
<dbReference type="EMBL" id="LDJP01000051">
    <property type="protein sequence ID" value="KRG84586.1"/>
    <property type="molecule type" value="Genomic_DNA"/>
</dbReference>
<keyword evidence="3" id="KW-1185">Reference proteome</keyword>